<sequence>MTTHNASRYFLYWLIWAVLIVYGSLLPFELRPHSLAEAIEKFRHIPYLDLGVVSRADWIANILLYIPLAYLGVTWLSRLTWLPRSLAMLFTAALGVALALGVEFTQIFFAPRTVSLNDLIAESIGTALGLIVWSASHSRLAGLATAVLRPGPGALTAGLTLYALAYLGLALFPYDFMVSLADLQWKLLEGRYGWGLEHCDALLHCTSQWLAETLAALPLGLLLVRLMPHRAGRHGGNLGIAVAVGACLEAAQFLIASGVTTVNGALSKAVGIGLGAWLRDIPSPQLAQRHAHWLRPALLLALIPYLVLAALLNGWSGIEWGNWETLRSALDKQRYLPFYYHYFSTETQAVASLLAQSAIYLPLGVGFWLWHASGATPLRRPPVFGLLLSSAAIACVIEAGKLFIPRTHPDPTNLLIGLVAAWLGQRLCQWLAACARAPAPAPAERAPVVRQFPRKALLGAGGVMLVMGALGLTLMQQSADSEAMFVAGIKHDYATPDALPPAVLPNFRTQHPRLPVPTAMEIARLQRENPGFFDDHRRRAAGPRSNPDSAILMAYVEPGSQDLDRLFQHLMALKFNWRGYEQGKRLAHAYDWLYDQWSETQRRQLQDKLAHGCGYLIEVIRSGRLSPYNVTLYSGPAQALTACSIALYQDDPRGDAVMAFSADLWHDRILPVWRQVMGEHGGWHEGADVVAKGIGQAVYQLPNLWRRATSVDYFQSEPGLRGFLDFLVYRIRPDGTQLRLGDSSTFTRDAPDRLALALEYRHAAAYSLAPPPKNPVPTSWPWGPLTDNGLYDPKAVQALPLTKHFDGIGLVVMRSGWDEDATYITFKAGDNYSSFTHLDQGSFTLYKGGPLAIDSGLYYKYGSDHHLNYAYQTIAHNVATVANPAEAAAISNNEFSRTTRSIANDGGQRRVGGNLELYPHPLDLDEWQSKAEIYHTGRITELKQRDGVVMVSADISAAYTNRFSGEGTISSRSRRVERYLRTFIYDRVNDLVLVYDSISKTEPGFTSRWLIHFPDKPALIGADRFLLAPRAEDITAEPGGILEGQVLLPAQAQITPVGGPGKEFWVNGKNYDDKGAVQKAAMRGKRMTPADAGTWRIEITAATLVETDEFLVAMPLKRSWSDPTPSVSCTPGNAVINCAITGKRDMTLQIAADGTATLQ</sequence>
<feature type="transmembrane region" description="Helical" evidence="2">
    <location>
        <begin position="160"/>
        <end position="181"/>
    </location>
</feature>
<keyword evidence="6" id="KW-1185">Reference proteome</keyword>
<keyword evidence="2" id="KW-0472">Membrane</keyword>
<comment type="subcellular location">
    <subcellularLocation>
        <location evidence="1">Cell envelope</location>
    </subcellularLocation>
</comment>
<feature type="transmembrane region" description="Helical" evidence="2">
    <location>
        <begin position="349"/>
        <end position="371"/>
    </location>
</feature>
<dbReference type="Gene3D" id="1.50.10.100">
    <property type="entry name" value="Chondroitin AC/alginate lyase"/>
    <property type="match status" value="1"/>
</dbReference>
<feature type="transmembrane region" description="Helical" evidence="2">
    <location>
        <begin position="456"/>
        <end position="475"/>
    </location>
</feature>
<evidence type="ECO:0000313" key="6">
    <source>
        <dbReference type="Proteomes" id="UP000055136"/>
    </source>
</evidence>
<dbReference type="KEGG" id="tee:Tel_13470"/>
<dbReference type="InterPro" id="IPR006976">
    <property type="entry name" value="VanZ-like"/>
</dbReference>
<keyword evidence="2" id="KW-0812">Transmembrane</keyword>
<feature type="domain" description="VanZ-like" evidence="3">
    <location>
        <begin position="10"/>
        <end position="134"/>
    </location>
</feature>
<accession>A0A0S2TFX1</accession>
<dbReference type="Pfam" id="PF04892">
    <property type="entry name" value="VanZ"/>
    <property type="match status" value="1"/>
</dbReference>
<feature type="domain" description="Heparinase II/III-like C-terminal" evidence="4">
    <location>
        <begin position="802"/>
        <end position="915"/>
    </location>
</feature>
<evidence type="ECO:0000259" key="4">
    <source>
        <dbReference type="Pfam" id="PF07940"/>
    </source>
</evidence>
<dbReference type="Proteomes" id="UP000055136">
    <property type="component" value="Chromosome"/>
</dbReference>
<evidence type="ECO:0000256" key="1">
    <source>
        <dbReference type="ARBA" id="ARBA00004196"/>
    </source>
</evidence>
<dbReference type="Gene3D" id="2.70.98.70">
    <property type="match status" value="1"/>
</dbReference>
<feature type="transmembrane region" description="Helical" evidence="2">
    <location>
        <begin position="236"/>
        <end position="255"/>
    </location>
</feature>
<feature type="transmembrane region" description="Helical" evidence="2">
    <location>
        <begin position="298"/>
        <end position="318"/>
    </location>
</feature>
<dbReference type="InterPro" id="IPR008929">
    <property type="entry name" value="Chondroitin_lyas"/>
</dbReference>
<dbReference type="GO" id="GO:0016829">
    <property type="term" value="F:lyase activity"/>
    <property type="evidence" value="ECO:0007669"/>
    <property type="project" value="InterPro"/>
</dbReference>
<keyword evidence="2" id="KW-1133">Transmembrane helix</keyword>
<dbReference type="STRING" id="1748243.Tel_13470"/>
<dbReference type="Pfam" id="PF07940">
    <property type="entry name" value="Hepar_II_III_C"/>
    <property type="match status" value="1"/>
</dbReference>
<dbReference type="EMBL" id="CP013099">
    <property type="protein sequence ID" value="ALP54059.1"/>
    <property type="molecule type" value="Genomic_DNA"/>
</dbReference>
<gene>
    <name evidence="5" type="ORF">Tel_13470</name>
</gene>
<evidence type="ECO:0000259" key="3">
    <source>
        <dbReference type="Pfam" id="PF04892"/>
    </source>
</evidence>
<reference evidence="5" key="1">
    <citation type="submission" date="2015-10" db="EMBL/GenBank/DDBJ databases">
        <title>Description of Candidatus Tenderia electrophaga gen. nov, sp. nov., an Uncultivated Electroautotroph from a Biocathode Enrichment.</title>
        <authorList>
            <person name="Eddie B.J."/>
            <person name="Malanoski A.P."/>
            <person name="Wang Z."/>
            <person name="Hall R.J."/>
            <person name="Oh S.D."/>
            <person name="Heiner C."/>
            <person name="Lin B."/>
            <person name="Strycharz-Glaven S.M."/>
        </authorList>
    </citation>
    <scope>NUCLEOTIDE SEQUENCE [LARGE SCALE GENOMIC DNA]</scope>
    <source>
        <strain evidence="5">NRL1</strain>
    </source>
</reference>
<feature type="transmembrane region" description="Helical" evidence="2">
    <location>
        <begin position="9"/>
        <end position="28"/>
    </location>
</feature>
<name>A0A0S2TFX1_9GAMM</name>
<dbReference type="GO" id="GO:0030313">
    <property type="term" value="C:cell envelope"/>
    <property type="evidence" value="ECO:0007669"/>
    <property type="project" value="UniProtKB-SubCell"/>
</dbReference>
<proteinExistence type="predicted"/>
<evidence type="ECO:0000256" key="2">
    <source>
        <dbReference type="SAM" id="Phobius"/>
    </source>
</evidence>
<feature type="transmembrane region" description="Helical" evidence="2">
    <location>
        <begin position="58"/>
        <end position="76"/>
    </location>
</feature>
<protein>
    <submittedName>
        <fullName evidence="5">Uncharacterized protein</fullName>
    </submittedName>
</protein>
<feature type="transmembrane region" description="Helical" evidence="2">
    <location>
        <begin position="88"/>
        <end position="110"/>
    </location>
</feature>
<dbReference type="AlphaFoldDB" id="A0A0S2TFX1"/>
<feature type="transmembrane region" description="Helical" evidence="2">
    <location>
        <begin position="383"/>
        <end position="404"/>
    </location>
</feature>
<evidence type="ECO:0000313" key="5">
    <source>
        <dbReference type="EMBL" id="ALP54059.1"/>
    </source>
</evidence>
<dbReference type="InterPro" id="IPR012480">
    <property type="entry name" value="Hepar_II_III_C"/>
</dbReference>
<organism evidence="5 6">
    <name type="scientific">Candidatus Tenderia electrophaga</name>
    <dbReference type="NCBI Taxonomy" id="1748243"/>
    <lineage>
        <taxon>Bacteria</taxon>
        <taxon>Pseudomonadati</taxon>
        <taxon>Pseudomonadota</taxon>
        <taxon>Gammaproteobacteria</taxon>
        <taxon>Candidatus Tenderiales</taxon>
        <taxon>Candidatus Tenderiaceae</taxon>
        <taxon>Candidatus Tenderia</taxon>
    </lineage>
</organism>